<reference evidence="1 2" key="1">
    <citation type="journal article" date="2011" name="Genome Biol.">
        <title>Comparative genome sequence analysis underscores mycoparasitism as the ancestral life style of Trichoderma.</title>
        <authorList>
            <person name="Kubicek C.P."/>
            <person name="Herrera-Estrella A."/>
            <person name="Seidl-Seiboth V."/>
            <person name="Martinez D.A."/>
            <person name="Druzhinina I.S."/>
            <person name="Thon M."/>
            <person name="Zeilinger S."/>
            <person name="Casas-Flores S."/>
            <person name="Horwitz B.A."/>
            <person name="Mukherjee P.K."/>
            <person name="Mukherjee M."/>
            <person name="Kredics L."/>
            <person name="Alcaraz L.D."/>
            <person name="Aerts A."/>
            <person name="Antal Z."/>
            <person name="Atanasova L."/>
            <person name="Cervantes-Badillo M.G."/>
            <person name="Challacombe J."/>
            <person name="Chertkov O."/>
            <person name="McCluskey K."/>
            <person name="Coulpier F."/>
            <person name="Deshpande N."/>
            <person name="von Doehren H."/>
            <person name="Ebbole D.J."/>
            <person name="Esquivel-Naranjo E.U."/>
            <person name="Fekete E."/>
            <person name="Flipphi M."/>
            <person name="Glaser F."/>
            <person name="Gomez-Rodriguez E.Y."/>
            <person name="Gruber S."/>
            <person name="Han C."/>
            <person name="Henrissat B."/>
            <person name="Hermosa R."/>
            <person name="Hernandez-Onate M."/>
            <person name="Karaffa L."/>
            <person name="Kosti I."/>
            <person name="Le Crom S."/>
            <person name="Lindquist E."/>
            <person name="Lucas S."/>
            <person name="Luebeck M."/>
            <person name="Luebeck P.S."/>
            <person name="Margeot A."/>
            <person name="Metz B."/>
            <person name="Misra M."/>
            <person name="Nevalainen H."/>
            <person name="Omann M."/>
            <person name="Packer N."/>
            <person name="Perrone G."/>
            <person name="Uresti-Rivera E.E."/>
            <person name="Salamov A."/>
            <person name="Schmoll M."/>
            <person name="Seiboth B."/>
            <person name="Shapiro H."/>
            <person name="Sukno S."/>
            <person name="Tamayo-Ramos J.A."/>
            <person name="Tisch D."/>
            <person name="Wiest A."/>
            <person name="Wilkinson H.H."/>
            <person name="Zhang M."/>
            <person name="Coutinho P.M."/>
            <person name="Kenerley C.M."/>
            <person name="Monte E."/>
            <person name="Baker S.E."/>
            <person name="Grigoriev I.V."/>
        </authorList>
    </citation>
    <scope>NUCLEOTIDE SEQUENCE [LARGE SCALE GENOMIC DNA]</scope>
    <source>
        <strain evidence="2">ATCC 20476 / IMI 206040</strain>
    </source>
</reference>
<gene>
    <name evidence="1" type="ORF">TRIATDRAFT_300326</name>
</gene>
<name>G9NZR3_HYPAI</name>
<dbReference type="HOGENOM" id="CLU_2171418_0_0_1"/>
<proteinExistence type="predicted"/>
<evidence type="ECO:0000313" key="2">
    <source>
        <dbReference type="Proteomes" id="UP000005426"/>
    </source>
</evidence>
<sequence>MSLAPFVETHQFLSWEIDRCAWPLLASPLPISRWASIRHDWGILPRKHAWLSIYIRRLRTSHAPAHQCIHALVANRDIPVLSLVDDVESSPLIQHICIASSRFFVPPNID</sequence>
<keyword evidence="2" id="KW-1185">Reference proteome</keyword>
<comment type="caution">
    <text evidence="1">The sequence shown here is derived from an EMBL/GenBank/DDBJ whole genome shotgun (WGS) entry which is preliminary data.</text>
</comment>
<organism evidence="1 2">
    <name type="scientific">Hypocrea atroviridis (strain ATCC 20476 / IMI 206040)</name>
    <name type="common">Trichoderma atroviride</name>
    <dbReference type="NCBI Taxonomy" id="452589"/>
    <lineage>
        <taxon>Eukaryota</taxon>
        <taxon>Fungi</taxon>
        <taxon>Dikarya</taxon>
        <taxon>Ascomycota</taxon>
        <taxon>Pezizomycotina</taxon>
        <taxon>Sordariomycetes</taxon>
        <taxon>Hypocreomycetidae</taxon>
        <taxon>Hypocreales</taxon>
        <taxon>Hypocreaceae</taxon>
        <taxon>Trichoderma</taxon>
    </lineage>
</organism>
<dbReference type="EMBL" id="ABDG02000025">
    <property type="protein sequence ID" value="EHK43962.1"/>
    <property type="molecule type" value="Genomic_DNA"/>
</dbReference>
<protein>
    <submittedName>
        <fullName evidence="1">Uncharacterized protein</fullName>
    </submittedName>
</protein>
<accession>G9NZR3</accession>
<dbReference type="Proteomes" id="UP000005426">
    <property type="component" value="Unassembled WGS sequence"/>
</dbReference>
<dbReference type="AlphaFoldDB" id="G9NZR3"/>
<evidence type="ECO:0000313" key="1">
    <source>
        <dbReference type="EMBL" id="EHK43962.1"/>
    </source>
</evidence>